<sequence length="188" mass="20427">MKFRFNPLVVLATNTFAYTAHAASLPEQPRAANTCADPSLADVVVQSYSSANIAHILDFIGGIVATDSTENGDWIIQTQSFRAWSSNEPFTVPLFRFFRNSPDIDYRYAIGQDISSPPTPPAGWSLHTLGGVAFAFIYPTQSCGSVALMGVSNAVVGDHWYTTNTRERDGFIQGGWTDEGVVGFVLPL</sequence>
<evidence type="ECO:0000259" key="2">
    <source>
        <dbReference type="Pfam" id="PF18885"/>
    </source>
</evidence>
<dbReference type="InterPro" id="IPR043708">
    <property type="entry name" value="DUF5648"/>
</dbReference>
<dbReference type="OrthoDB" id="9971254at2759"/>
<evidence type="ECO:0000256" key="1">
    <source>
        <dbReference type="SAM" id="SignalP"/>
    </source>
</evidence>
<feature type="domain" description="DUF5648" evidence="2">
    <location>
        <begin position="67"/>
        <end position="185"/>
    </location>
</feature>
<organism evidence="3 4">
    <name type="scientific">Psilocybe cf. subviscida</name>
    <dbReference type="NCBI Taxonomy" id="2480587"/>
    <lineage>
        <taxon>Eukaryota</taxon>
        <taxon>Fungi</taxon>
        <taxon>Dikarya</taxon>
        <taxon>Basidiomycota</taxon>
        <taxon>Agaricomycotina</taxon>
        <taxon>Agaricomycetes</taxon>
        <taxon>Agaricomycetidae</taxon>
        <taxon>Agaricales</taxon>
        <taxon>Agaricineae</taxon>
        <taxon>Strophariaceae</taxon>
        <taxon>Psilocybe</taxon>
    </lineage>
</organism>
<reference evidence="3 4" key="1">
    <citation type="journal article" date="2020" name="ISME J.">
        <title>Uncovering the hidden diversity of litter-decomposition mechanisms in mushroom-forming fungi.</title>
        <authorList>
            <person name="Floudas D."/>
            <person name="Bentzer J."/>
            <person name="Ahren D."/>
            <person name="Johansson T."/>
            <person name="Persson P."/>
            <person name="Tunlid A."/>
        </authorList>
    </citation>
    <scope>NUCLEOTIDE SEQUENCE [LARGE SCALE GENOMIC DNA]</scope>
    <source>
        <strain evidence="3 4">CBS 101986</strain>
    </source>
</reference>
<evidence type="ECO:0000313" key="3">
    <source>
        <dbReference type="EMBL" id="KAF5315283.1"/>
    </source>
</evidence>
<dbReference type="Proteomes" id="UP000567179">
    <property type="component" value="Unassembled WGS sequence"/>
</dbReference>
<protein>
    <recommendedName>
        <fullName evidence="2">DUF5648 domain-containing protein</fullName>
    </recommendedName>
</protein>
<comment type="caution">
    <text evidence="3">The sequence shown here is derived from an EMBL/GenBank/DDBJ whole genome shotgun (WGS) entry which is preliminary data.</text>
</comment>
<dbReference type="AlphaFoldDB" id="A0A8H5EX56"/>
<keyword evidence="1" id="KW-0732">Signal</keyword>
<dbReference type="Pfam" id="PF18885">
    <property type="entry name" value="DUF5648"/>
    <property type="match status" value="1"/>
</dbReference>
<feature type="chain" id="PRO_5034187841" description="DUF5648 domain-containing protein" evidence="1">
    <location>
        <begin position="23"/>
        <end position="188"/>
    </location>
</feature>
<name>A0A8H5EX56_9AGAR</name>
<accession>A0A8H5EX56</accession>
<evidence type="ECO:0000313" key="4">
    <source>
        <dbReference type="Proteomes" id="UP000567179"/>
    </source>
</evidence>
<proteinExistence type="predicted"/>
<feature type="signal peptide" evidence="1">
    <location>
        <begin position="1"/>
        <end position="22"/>
    </location>
</feature>
<dbReference type="EMBL" id="JAACJJ010000043">
    <property type="protein sequence ID" value="KAF5315283.1"/>
    <property type="molecule type" value="Genomic_DNA"/>
</dbReference>
<keyword evidence="4" id="KW-1185">Reference proteome</keyword>
<gene>
    <name evidence="3" type="ORF">D9619_007566</name>
</gene>